<evidence type="ECO:0000313" key="2">
    <source>
        <dbReference type="EMBL" id="MPC27678.1"/>
    </source>
</evidence>
<comment type="caution">
    <text evidence="2">The sequence shown here is derived from an EMBL/GenBank/DDBJ whole genome shotgun (WGS) entry which is preliminary data.</text>
</comment>
<proteinExistence type="predicted"/>
<dbReference type="EMBL" id="VSRR010001787">
    <property type="protein sequence ID" value="MPC27678.1"/>
    <property type="molecule type" value="Genomic_DNA"/>
</dbReference>
<dbReference type="Proteomes" id="UP000324222">
    <property type="component" value="Unassembled WGS sequence"/>
</dbReference>
<protein>
    <submittedName>
        <fullName evidence="2">Uncharacterized protein</fullName>
    </submittedName>
</protein>
<accession>A0A5B7E1P5</accession>
<organism evidence="2 3">
    <name type="scientific">Portunus trituberculatus</name>
    <name type="common">Swimming crab</name>
    <name type="synonym">Neptunus trituberculatus</name>
    <dbReference type="NCBI Taxonomy" id="210409"/>
    <lineage>
        <taxon>Eukaryota</taxon>
        <taxon>Metazoa</taxon>
        <taxon>Ecdysozoa</taxon>
        <taxon>Arthropoda</taxon>
        <taxon>Crustacea</taxon>
        <taxon>Multicrustacea</taxon>
        <taxon>Malacostraca</taxon>
        <taxon>Eumalacostraca</taxon>
        <taxon>Eucarida</taxon>
        <taxon>Decapoda</taxon>
        <taxon>Pleocyemata</taxon>
        <taxon>Brachyura</taxon>
        <taxon>Eubrachyura</taxon>
        <taxon>Portunoidea</taxon>
        <taxon>Portunidae</taxon>
        <taxon>Portuninae</taxon>
        <taxon>Portunus</taxon>
    </lineage>
</organism>
<gene>
    <name evidence="2" type="ORF">E2C01_020857</name>
</gene>
<reference evidence="2 3" key="1">
    <citation type="submission" date="2019-05" db="EMBL/GenBank/DDBJ databases">
        <title>Another draft genome of Portunus trituberculatus and its Hox gene families provides insights of decapod evolution.</title>
        <authorList>
            <person name="Jeong J.-H."/>
            <person name="Song I."/>
            <person name="Kim S."/>
            <person name="Choi T."/>
            <person name="Kim D."/>
            <person name="Ryu S."/>
            <person name="Kim W."/>
        </authorList>
    </citation>
    <scope>NUCLEOTIDE SEQUENCE [LARGE SCALE GENOMIC DNA]</scope>
    <source>
        <tissue evidence="2">Muscle</tissue>
    </source>
</reference>
<feature type="compositionally biased region" description="Polar residues" evidence="1">
    <location>
        <begin position="38"/>
        <end position="53"/>
    </location>
</feature>
<feature type="compositionally biased region" description="Low complexity" evidence="1">
    <location>
        <begin position="28"/>
        <end position="37"/>
    </location>
</feature>
<sequence length="64" mass="6704">MLLIETWITIGGHQVVVARNFLAGRGTQTATGMTGMASSITGTVTTGKRASQGQKKKDKKKGPT</sequence>
<evidence type="ECO:0000313" key="3">
    <source>
        <dbReference type="Proteomes" id="UP000324222"/>
    </source>
</evidence>
<keyword evidence="3" id="KW-1185">Reference proteome</keyword>
<evidence type="ECO:0000256" key="1">
    <source>
        <dbReference type="SAM" id="MobiDB-lite"/>
    </source>
</evidence>
<name>A0A5B7E1P5_PORTR</name>
<feature type="region of interest" description="Disordered" evidence="1">
    <location>
        <begin position="28"/>
        <end position="64"/>
    </location>
</feature>
<feature type="compositionally biased region" description="Basic residues" evidence="1">
    <location>
        <begin position="54"/>
        <end position="64"/>
    </location>
</feature>
<dbReference type="AlphaFoldDB" id="A0A5B7E1P5"/>